<feature type="domain" description="SGS" evidence="2">
    <location>
        <begin position="100"/>
        <end position="191"/>
    </location>
</feature>
<organism evidence="4 5">
    <name type="scientific">Malassezia restricta (strain ATCC 96810 / NBRC 103918 / CBS 7877)</name>
    <name type="common">Seborrheic dermatitis infection agent</name>
    <dbReference type="NCBI Taxonomy" id="425264"/>
    <lineage>
        <taxon>Eukaryota</taxon>
        <taxon>Fungi</taxon>
        <taxon>Dikarya</taxon>
        <taxon>Basidiomycota</taxon>
        <taxon>Ustilaginomycotina</taxon>
        <taxon>Malasseziomycetes</taxon>
        <taxon>Malasseziales</taxon>
        <taxon>Malasseziaceae</taxon>
        <taxon>Malassezia</taxon>
    </lineage>
</organism>
<gene>
    <name evidence="4" type="primary">git7</name>
    <name evidence="4" type="ORF">DNF11_1635</name>
</gene>
<dbReference type="STRING" id="425264.A0A3G2S3M2"/>
<proteinExistence type="predicted"/>
<dbReference type="Proteomes" id="UP000269793">
    <property type="component" value="Chromosome III"/>
</dbReference>
<dbReference type="InterPro" id="IPR008978">
    <property type="entry name" value="HSP20-like_chaperone"/>
</dbReference>
<name>A0A3G2S3M2_MALR7</name>
<keyword evidence="5" id="KW-1185">Reference proteome</keyword>
<dbReference type="GO" id="GO:0051087">
    <property type="term" value="F:protein-folding chaperone binding"/>
    <property type="evidence" value="ECO:0007669"/>
    <property type="project" value="InterPro"/>
</dbReference>
<accession>A0A3G2S3M2</accession>
<dbReference type="EMBL" id="CP033150">
    <property type="protein sequence ID" value="AYO42585.1"/>
    <property type="molecule type" value="Genomic_DNA"/>
</dbReference>
<evidence type="ECO:0000256" key="1">
    <source>
        <dbReference type="SAM" id="MobiDB-lite"/>
    </source>
</evidence>
<evidence type="ECO:0000259" key="2">
    <source>
        <dbReference type="PROSITE" id="PS51048"/>
    </source>
</evidence>
<reference evidence="4 5" key="1">
    <citation type="submission" date="2018-10" db="EMBL/GenBank/DDBJ databases">
        <title>Complete genome sequence of Malassezia restricta CBS 7877.</title>
        <authorList>
            <person name="Morand S.C."/>
            <person name="Bertignac M."/>
            <person name="Iltis A."/>
            <person name="Kolder I."/>
            <person name="Pirovano W."/>
            <person name="Jourdain R."/>
            <person name="Clavaud C."/>
        </authorList>
    </citation>
    <scope>NUCLEOTIDE SEQUENCE [LARGE SCALE GENOMIC DNA]</scope>
    <source>
        <strain evidence="4 5">CBS 7877</strain>
    </source>
</reference>
<feature type="compositionally biased region" description="Low complexity" evidence="1">
    <location>
        <begin position="94"/>
        <end position="109"/>
    </location>
</feature>
<dbReference type="Pfam" id="PF05002">
    <property type="entry name" value="SGS"/>
    <property type="match status" value="1"/>
</dbReference>
<dbReference type="Gene3D" id="2.60.40.790">
    <property type="match status" value="1"/>
</dbReference>
<evidence type="ECO:0000259" key="3">
    <source>
        <dbReference type="PROSITE" id="PS51203"/>
    </source>
</evidence>
<dbReference type="InterPro" id="IPR007699">
    <property type="entry name" value="SGS_dom"/>
</dbReference>
<feature type="domain" description="CS" evidence="3">
    <location>
        <begin position="1"/>
        <end position="87"/>
    </location>
</feature>
<sequence length="191" mass="20776">MSAPRHDYYQTAEHVVLSVYVRHQPKEDVSVRAEGQELRVCAPALSDAFTLSLWAPVSPEVDVAVVPSKIELTLRKREGGVMWPTLVADGTRAAAPAPASMPSTAPRPASKWDALDYTDADDAPPSGSGDAELNAFFQKLYADADPDTRRAMVKSFQESGGTALSTNWADVKDKTMSVRAPQGLEARRYEQ</sequence>
<dbReference type="SUPFAM" id="SSF49764">
    <property type="entry name" value="HSP20-like chaperones"/>
    <property type="match status" value="1"/>
</dbReference>
<evidence type="ECO:0000313" key="5">
    <source>
        <dbReference type="Proteomes" id="UP000269793"/>
    </source>
</evidence>
<evidence type="ECO:0000313" key="4">
    <source>
        <dbReference type="EMBL" id="AYO42585.1"/>
    </source>
</evidence>
<dbReference type="InterPro" id="IPR007052">
    <property type="entry name" value="CS_dom"/>
</dbReference>
<dbReference type="PANTHER" id="PTHR45862">
    <property type="entry name" value="PROTEIN SGT1 HOMOLOG"/>
    <property type="match status" value="1"/>
</dbReference>
<protein>
    <submittedName>
        <fullName evidence="4">Glucose-insensitive transcription protein 7</fullName>
    </submittedName>
</protein>
<dbReference type="PROSITE" id="PS51048">
    <property type="entry name" value="SGS"/>
    <property type="match status" value="1"/>
</dbReference>
<feature type="region of interest" description="Disordered" evidence="1">
    <location>
        <begin position="94"/>
        <end position="129"/>
    </location>
</feature>
<dbReference type="CDD" id="cd06466">
    <property type="entry name" value="p23_CS_SGT1_like"/>
    <property type="match status" value="1"/>
</dbReference>
<dbReference type="PROSITE" id="PS51203">
    <property type="entry name" value="CS"/>
    <property type="match status" value="1"/>
</dbReference>
<dbReference type="VEuPathDB" id="FungiDB:DNF11_1635"/>
<dbReference type="InterPro" id="IPR044563">
    <property type="entry name" value="Sgt1-like"/>
</dbReference>
<dbReference type="AlphaFoldDB" id="A0A3G2S3M2"/>
<dbReference type="OrthoDB" id="1898560at2759"/>
<dbReference type="Pfam" id="PF04969">
    <property type="entry name" value="CS"/>
    <property type="match status" value="1"/>
</dbReference>